<evidence type="ECO:0000256" key="1">
    <source>
        <dbReference type="ARBA" id="ARBA00004302"/>
    </source>
</evidence>
<feature type="disulfide bond" evidence="10">
    <location>
        <begin position="86"/>
        <end position="95"/>
    </location>
</feature>
<keyword evidence="2" id="KW-0964">Secreted</keyword>
<keyword evidence="7 10" id="KW-1015">Disulfide bond</keyword>
<keyword evidence="3" id="KW-0272">Extracellular matrix</keyword>
<dbReference type="SMART" id="SM00181">
    <property type="entry name" value="EGF"/>
    <property type="match status" value="4"/>
</dbReference>
<feature type="domain" description="Laminin EGF-like" evidence="11">
    <location>
        <begin position="762"/>
        <end position="806"/>
    </location>
</feature>
<feature type="disulfide bond" evidence="10">
    <location>
        <begin position="855"/>
        <end position="867"/>
    </location>
</feature>
<evidence type="ECO:0000313" key="14">
    <source>
        <dbReference type="Proteomes" id="UP000030764"/>
    </source>
</evidence>
<comment type="caution">
    <text evidence="10">Lacks conserved residue(s) required for the propagation of feature annotation.</text>
</comment>
<dbReference type="InterPro" id="IPR050440">
    <property type="entry name" value="Laminin/Netrin_ECM"/>
</dbReference>
<keyword evidence="9 10" id="KW-0424">Laminin EGF-like domain</keyword>
<protein>
    <recommendedName>
        <fullName evidence="15">Laminin EGF-like protein</fullName>
    </recommendedName>
</protein>
<evidence type="ECO:0000256" key="10">
    <source>
        <dbReference type="PROSITE-ProRule" id="PRU00460"/>
    </source>
</evidence>
<dbReference type="GO" id="GO:0048468">
    <property type="term" value="P:cell development"/>
    <property type="evidence" value="ECO:0007669"/>
    <property type="project" value="UniProtKB-ARBA"/>
</dbReference>
<dbReference type="InterPro" id="IPR000034">
    <property type="entry name" value="Laminin_IV"/>
</dbReference>
<feature type="disulfide bond" evidence="10">
    <location>
        <begin position="718"/>
        <end position="735"/>
    </location>
</feature>
<feature type="domain" description="Laminin EGF-like" evidence="11">
    <location>
        <begin position="63"/>
        <end position="115"/>
    </location>
</feature>
<dbReference type="FunFam" id="2.10.25.10:FF:000189">
    <property type="entry name" value="Laminin subunit alpha 2"/>
    <property type="match status" value="1"/>
</dbReference>
<dbReference type="PRINTS" id="PR00011">
    <property type="entry name" value="EGFLAMININ"/>
</dbReference>
<name>A0A085M092_9BILA</name>
<dbReference type="FunFam" id="2.10.25.10:FF:000388">
    <property type="entry name" value="Laminin subunit alpha"/>
    <property type="match status" value="1"/>
</dbReference>
<feature type="disulfide bond" evidence="10">
    <location>
        <begin position="857"/>
        <end position="874"/>
    </location>
</feature>
<evidence type="ECO:0000256" key="7">
    <source>
        <dbReference type="ARBA" id="ARBA00023157"/>
    </source>
</evidence>
<proteinExistence type="predicted"/>
<keyword evidence="5" id="KW-0677">Repeat</keyword>
<feature type="disulfide bond" evidence="10">
    <location>
        <begin position="779"/>
        <end position="788"/>
    </location>
</feature>
<evidence type="ECO:0000256" key="8">
    <source>
        <dbReference type="ARBA" id="ARBA00023180"/>
    </source>
</evidence>
<dbReference type="PROSITE" id="PS51115">
    <property type="entry name" value="LAMININ_IVA"/>
    <property type="match status" value="1"/>
</dbReference>
<feature type="disulfide bond" evidence="10">
    <location>
        <begin position="876"/>
        <end position="885"/>
    </location>
</feature>
<dbReference type="PANTHER" id="PTHR10574:SF406">
    <property type="entry name" value="LAMININ SUBUNIT ALPHA 5"/>
    <property type="match status" value="1"/>
</dbReference>
<feature type="disulfide bond" evidence="10">
    <location>
        <begin position="33"/>
        <end position="42"/>
    </location>
</feature>
<keyword evidence="14" id="KW-1185">Reference proteome</keyword>
<dbReference type="SUPFAM" id="SSF57196">
    <property type="entry name" value="EGF/Laminin"/>
    <property type="match status" value="7"/>
</dbReference>
<dbReference type="InterPro" id="IPR002049">
    <property type="entry name" value="LE_dom"/>
</dbReference>
<evidence type="ECO:0000256" key="2">
    <source>
        <dbReference type="ARBA" id="ARBA00022525"/>
    </source>
</evidence>
<comment type="subcellular location">
    <subcellularLocation>
        <location evidence="1">Secreted</location>
        <location evidence="1">Extracellular space</location>
        <location evidence="1">Extracellular matrix</location>
        <location evidence="1">Basement membrane</location>
    </subcellularLocation>
</comment>
<keyword evidence="6" id="KW-0084">Basement membrane</keyword>
<dbReference type="GO" id="GO:0009888">
    <property type="term" value="P:tissue development"/>
    <property type="evidence" value="ECO:0007669"/>
    <property type="project" value="TreeGrafter"/>
</dbReference>
<evidence type="ECO:0000259" key="12">
    <source>
        <dbReference type="PROSITE" id="PS51115"/>
    </source>
</evidence>
<dbReference type="EMBL" id="KL363250">
    <property type="protein sequence ID" value="KFD50638.1"/>
    <property type="molecule type" value="Genomic_DNA"/>
</dbReference>
<evidence type="ECO:0000259" key="11">
    <source>
        <dbReference type="PROSITE" id="PS50027"/>
    </source>
</evidence>
<feature type="disulfide bond" evidence="10">
    <location>
        <begin position="716"/>
        <end position="728"/>
    </location>
</feature>
<dbReference type="FunFam" id="2.10.25.10:FF:000083">
    <property type="entry name" value="Laminin subunit alpha"/>
    <property type="match status" value="1"/>
</dbReference>
<dbReference type="CDD" id="cd00055">
    <property type="entry name" value="EGF_Lam"/>
    <property type="match status" value="7"/>
</dbReference>
<feature type="domain" description="Laminin EGF-like" evidence="11">
    <location>
        <begin position="716"/>
        <end position="761"/>
    </location>
</feature>
<dbReference type="Proteomes" id="UP000030764">
    <property type="component" value="Unassembled WGS sequence"/>
</dbReference>
<dbReference type="PROSITE" id="PS01248">
    <property type="entry name" value="EGF_LAM_1"/>
    <property type="match status" value="3"/>
</dbReference>
<dbReference type="Pfam" id="PF00052">
    <property type="entry name" value="Laminin_B"/>
    <property type="match status" value="1"/>
</dbReference>
<sequence length="1047" mass="117060">MESDLIKCNCDPRGVALDFAGCDKVPKGSLCSCKSQVTGRRCQRCKPFHWNLQYHYLQGCEPCNCYVQGTLSSLTDCDHLSGQCQCKLNTMGRDCSRCKAGFYAINQSNPFGCQPCECDSGGSYSHICDSHTGQCHCKPRVGGRRCNEPIEAHFFPILQHIKYEAEDGFSPDYKGVRFATNEKAFPKFSGKGFVTFSTIQDEVYVPFDIPKSSVYLVLITYKNPTESDITVKFHLQPYFSREKEGKQKVEVRLPRAPEPESILLKTPTGQPHPFVLNPGRWILKVKTAQRFLLDNVVFLPESYVIGSALHVNIPKPCHFHLKELPCELLVYPDLSHYHTVGRSDFSVTTDGSATPMQSYPMKLQDTADESTGWINSENAYALWINGTSPGNYTILLSYQNFESKMVMADVQLDEGPLLSGSIIFEHCPYSTSCREVVVSQGRPWILQLKPQGAQIHIQPRVKGDIALISVTLIPSEEWDVAYLLPKSKCVKTGVHCFGYSFLPIPESVLIEAESGYRNQSVTGHDSDIEVYDPNIVLLPLIKSQEILHFTGRVAQPGKYVFMFHYYNPSQAHLPVIMHIQNIKNESFPYDGVALESANAIMNLQFCPSVSGCRNIVYGKDDKRSAAFDIFDKFDLSVFQNNVSGNATYFDYLLVVPLISYSDDLLIPQSVEHLHHSLTNCSQHLSEPLLHMETIDDECEKLIFSLTVDFNAGAMSCDCNLEGSTSFICERYGGQCHCKQNIVGRQCDKCRSGFFGFPECKPCNCSSNRMCDHVTGSCYCPPLTEGNKCERCKPRAYGFDPLIGCQECLCSAVGTIEQSLNCDETNGQCSCVKNVGGRRCEKCLAGFYGYPHCYECACDLTGSNAEICDQNSATCLCKENVIGSTCATCAPGTFNLARDNEKGCTECFCFGVTDNCRSSTFKKTSVVDMYGWKVPTWVGKYRQTEIDGKVEVVFDENDVISKRGKLVYLSSPISYLGNRLLSYGGRIEYMIMAMPVEEEENAVTVSPDLIMRGNNISIEYWSENQPSSFESYFPIQTTLLPVRLSWIN</sequence>
<feature type="domain" description="Laminin IV type A" evidence="12">
    <location>
        <begin position="926"/>
        <end position="1047"/>
    </location>
</feature>
<feature type="disulfide bond" evidence="10">
    <location>
        <begin position="830"/>
        <end position="839"/>
    </location>
</feature>
<dbReference type="SMART" id="SM00180">
    <property type="entry name" value="EGF_Lam"/>
    <property type="match status" value="7"/>
</dbReference>
<reference evidence="13 14" key="1">
    <citation type="journal article" date="2014" name="Nat. Genet.">
        <title>Genome and transcriptome of the porcine whipworm Trichuris suis.</title>
        <authorList>
            <person name="Jex A.R."/>
            <person name="Nejsum P."/>
            <person name="Schwarz E.M."/>
            <person name="Hu L."/>
            <person name="Young N.D."/>
            <person name="Hall R.S."/>
            <person name="Korhonen P.K."/>
            <person name="Liao S."/>
            <person name="Thamsborg S."/>
            <person name="Xia J."/>
            <person name="Xu P."/>
            <person name="Wang S."/>
            <person name="Scheerlinck J.P."/>
            <person name="Hofmann A."/>
            <person name="Sternberg P.W."/>
            <person name="Wang J."/>
            <person name="Gasser R.B."/>
        </authorList>
    </citation>
    <scope>NUCLEOTIDE SEQUENCE [LARGE SCALE GENOMIC DNA]</scope>
    <source>
        <strain evidence="13">DCEP-RM93M</strain>
    </source>
</reference>
<dbReference type="AlphaFoldDB" id="A0A085M092"/>
<feature type="domain" description="Laminin EGF-like" evidence="11">
    <location>
        <begin position="855"/>
        <end position="905"/>
    </location>
</feature>
<dbReference type="GO" id="GO:0005604">
    <property type="term" value="C:basement membrane"/>
    <property type="evidence" value="ECO:0007669"/>
    <property type="project" value="UniProtKB-SubCell"/>
</dbReference>
<evidence type="ECO:0000256" key="6">
    <source>
        <dbReference type="ARBA" id="ARBA00022869"/>
    </source>
</evidence>
<evidence type="ECO:0000256" key="3">
    <source>
        <dbReference type="ARBA" id="ARBA00022530"/>
    </source>
</evidence>
<evidence type="ECO:0008006" key="15">
    <source>
        <dbReference type="Google" id="ProtNLM"/>
    </source>
</evidence>
<dbReference type="PANTHER" id="PTHR10574">
    <property type="entry name" value="NETRIN/LAMININ-RELATED"/>
    <property type="match status" value="1"/>
</dbReference>
<dbReference type="Pfam" id="PF00053">
    <property type="entry name" value="EGF_laminin"/>
    <property type="match status" value="6"/>
</dbReference>
<keyword evidence="4" id="KW-0732">Signal</keyword>
<evidence type="ECO:0000256" key="5">
    <source>
        <dbReference type="ARBA" id="ARBA00022737"/>
    </source>
</evidence>
<dbReference type="PROSITE" id="PS50027">
    <property type="entry name" value="EGF_LAM_2"/>
    <property type="match status" value="6"/>
</dbReference>
<dbReference type="FunFam" id="2.10.25.10:FF:000407">
    <property type="entry name" value="Laminin subunit alpha-3"/>
    <property type="match status" value="1"/>
</dbReference>
<dbReference type="InterPro" id="IPR000742">
    <property type="entry name" value="EGF"/>
</dbReference>
<feature type="domain" description="Laminin EGF-like" evidence="11">
    <location>
        <begin position="807"/>
        <end position="854"/>
    </location>
</feature>
<evidence type="ECO:0000313" key="13">
    <source>
        <dbReference type="EMBL" id="KFD50638.1"/>
    </source>
</evidence>
<accession>A0A085M092</accession>
<dbReference type="FunFam" id="2.10.25.10:FF:000090">
    <property type="entry name" value="laminin subunit alpha"/>
    <property type="match status" value="1"/>
</dbReference>
<evidence type="ECO:0000256" key="9">
    <source>
        <dbReference type="ARBA" id="ARBA00023292"/>
    </source>
</evidence>
<dbReference type="GO" id="GO:0009887">
    <property type="term" value="P:animal organ morphogenesis"/>
    <property type="evidence" value="ECO:0007669"/>
    <property type="project" value="TreeGrafter"/>
</dbReference>
<feature type="domain" description="Laminin EGF-like" evidence="11">
    <location>
        <begin position="8"/>
        <end position="62"/>
    </location>
</feature>
<organism evidence="13 14">
    <name type="scientific">Trichuris suis</name>
    <name type="common">pig whipworm</name>
    <dbReference type="NCBI Taxonomy" id="68888"/>
    <lineage>
        <taxon>Eukaryota</taxon>
        <taxon>Metazoa</taxon>
        <taxon>Ecdysozoa</taxon>
        <taxon>Nematoda</taxon>
        <taxon>Enoplea</taxon>
        <taxon>Dorylaimia</taxon>
        <taxon>Trichinellida</taxon>
        <taxon>Trichuridae</taxon>
        <taxon>Trichuris</taxon>
    </lineage>
</organism>
<evidence type="ECO:0000256" key="4">
    <source>
        <dbReference type="ARBA" id="ARBA00022729"/>
    </source>
</evidence>
<keyword evidence="8" id="KW-0325">Glycoprotein</keyword>
<gene>
    <name evidence="13" type="ORF">M513_08445</name>
</gene>
<dbReference type="FunFam" id="2.10.25.10:FF:000209">
    <property type="entry name" value="Laminin subunit alpha 5"/>
    <property type="match status" value="1"/>
</dbReference>
<dbReference type="FunFam" id="2.10.25.10:FF:000011">
    <property type="entry name" value="Cadherin EGF LAG seven-pass G-type receptor"/>
    <property type="match status" value="1"/>
</dbReference>
<feature type="disulfide bond" evidence="10">
    <location>
        <begin position="737"/>
        <end position="746"/>
    </location>
</feature>
<dbReference type="Gene3D" id="2.10.25.10">
    <property type="entry name" value="Laminin"/>
    <property type="match status" value="7"/>
</dbReference>